<feature type="region of interest" description="Disordered" evidence="1">
    <location>
        <begin position="378"/>
        <end position="397"/>
    </location>
</feature>
<accession>A0A143PRN7</accession>
<dbReference type="AlphaFoldDB" id="A0A143PRN7"/>
<dbReference type="NCBIfam" id="TIGR03605">
    <property type="entry name" value="antibiot_sagB"/>
    <property type="match status" value="1"/>
</dbReference>
<dbReference type="KEGG" id="abac:LuPra_04316"/>
<dbReference type="InterPro" id="IPR029479">
    <property type="entry name" value="Nitroreductase"/>
</dbReference>
<dbReference type="PANTHER" id="PTHR43745:SF2">
    <property type="entry name" value="NITROREDUCTASE MJ1384-RELATED"/>
    <property type="match status" value="1"/>
</dbReference>
<name>A0A143PRN7_LUTPR</name>
<dbReference type="GO" id="GO:0016491">
    <property type="term" value="F:oxidoreductase activity"/>
    <property type="evidence" value="ECO:0007669"/>
    <property type="project" value="InterPro"/>
</dbReference>
<keyword evidence="4" id="KW-1185">Reference proteome</keyword>
<protein>
    <submittedName>
        <fullName evidence="3">SagB-type dehydrogenase domain protein</fullName>
    </submittedName>
</protein>
<evidence type="ECO:0000256" key="1">
    <source>
        <dbReference type="SAM" id="MobiDB-lite"/>
    </source>
</evidence>
<dbReference type="InterPro" id="IPR020051">
    <property type="entry name" value="SagB-type_dehydrogenase"/>
</dbReference>
<proteinExistence type="predicted"/>
<dbReference type="Gene3D" id="3.40.109.10">
    <property type="entry name" value="NADH Oxidase"/>
    <property type="match status" value="1"/>
</dbReference>
<dbReference type="PANTHER" id="PTHR43745">
    <property type="entry name" value="NITROREDUCTASE MJ1384-RELATED"/>
    <property type="match status" value="1"/>
</dbReference>
<dbReference type="InterPro" id="IPR000415">
    <property type="entry name" value="Nitroreductase-like"/>
</dbReference>
<dbReference type="SUPFAM" id="SSF55469">
    <property type="entry name" value="FMN-dependent nitroreductase-like"/>
    <property type="match status" value="1"/>
</dbReference>
<evidence type="ECO:0000259" key="2">
    <source>
        <dbReference type="Pfam" id="PF00881"/>
    </source>
</evidence>
<dbReference type="InterPro" id="IPR052544">
    <property type="entry name" value="Bacteriocin_Proc_Enz"/>
</dbReference>
<dbReference type="STRING" id="1855912.LuPra_04316"/>
<sequence>MSAAADKARRRVRRAPHVFCTWQGEGRLVQSPRRASGVPASPLVMDVLDQLGAWTDVDRLARTVDLPPPVLDIVLEGLSAHGLIETEGDRVTVDDGRPEATPWHGWSPAAYLFHLATRDVTFARRDSAEPDSRTPRPPAELPPLGTFDIALPPPGLADASLRATLRDRRTHRRFAPGPIPIEALGTLLGITFGVQAWAHAGEGPLALKTSPSGGARHSLEAYVWVRRVDQVAPGLYHYRPGPHALTRLDDRTEPGSVTSWLPAQPGYEDAAVVVVLSSELARVAWRYRSARAYRVVLIECGHLAQTFCLVATALGLAPFCTAALADTVIEGDLGLDGRMQPAMYVVGAGRVVPGAWQPHAGQPAPPLEITELGRALADRVTRRSNGPRPRRRRASGR</sequence>
<gene>
    <name evidence="3" type="ORF">LuPra_04316</name>
</gene>
<dbReference type="RefSeq" id="WP_110172654.1">
    <property type="nucleotide sequence ID" value="NZ_CP015136.1"/>
</dbReference>
<dbReference type="OrthoDB" id="9801593at2"/>
<reference evidence="4" key="2">
    <citation type="submission" date="2016-04" db="EMBL/GenBank/DDBJ databases">
        <title>First Complete Genome Sequence of a Subdivision 6 Acidobacterium.</title>
        <authorList>
            <person name="Huang S."/>
            <person name="Vieira S."/>
            <person name="Bunk B."/>
            <person name="Riedel T."/>
            <person name="Sproeer C."/>
            <person name="Overmann J."/>
        </authorList>
    </citation>
    <scope>NUCLEOTIDE SEQUENCE [LARGE SCALE GENOMIC DNA]</scope>
    <source>
        <strain evidence="4">DSM 100886 HEG_-6_39</strain>
    </source>
</reference>
<dbReference type="Proteomes" id="UP000076079">
    <property type="component" value="Chromosome"/>
</dbReference>
<evidence type="ECO:0000313" key="3">
    <source>
        <dbReference type="EMBL" id="AMY11071.1"/>
    </source>
</evidence>
<organism evidence="3 4">
    <name type="scientific">Luteitalea pratensis</name>
    <dbReference type="NCBI Taxonomy" id="1855912"/>
    <lineage>
        <taxon>Bacteria</taxon>
        <taxon>Pseudomonadati</taxon>
        <taxon>Acidobacteriota</taxon>
        <taxon>Vicinamibacteria</taxon>
        <taxon>Vicinamibacterales</taxon>
        <taxon>Vicinamibacteraceae</taxon>
        <taxon>Luteitalea</taxon>
    </lineage>
</organism>
<reference evidence="3 4" key="1">
    <citation type="journal article" date="2016" name="Genome Announc.">
        <title>First Complete Genome Sequence of a Subdivision 6 Acidobacterium Strain.</title>
        <authorList>
            <person name="Huang S."/>
            <person name="Vieira S."/>
            <person name="Bunk B."/>
            <person name="Riedel T."/>
            <person name="Sproer C."/>
            <person name="Overmann J."/>
        </authorList>
    </citation>
    <scope>NUCLEOTIDE SEQUENCE [LARGE SCALE GENOMIC DNA]</scope>
    <source>
        <strain evidence="4">DSM 100886 HEG_-6_39</strain>
    </source>
</reference>
<feature type="domain" description="Nitroreductase" evidence="2">
    <location>
        <begin position="165"/>
        <end position="347"/>
    </location>
</feature>
<dbReference type="Pfam" id="PF00881">
    <property type="entry name" value="Nitroreductase"/>
    <property type="match status" value="1"/>
</dbReference>
<evidence type="ECO:0000313" key="4">
    <source>
        <dbReference type="Proteomes" id="UP000076079"/>
    </source>
</evidence>
<dbReference type="EMBL" id="CP015136">
    <property type="protein sequence ID" value="AMY11071.1"/>
    <property type="molecule type" value="Genomic_DNA"/>
</dbReference>
<dbReference type="CDD" id="cd02142">
    <property type="entry name" value="McbC_SagB-like_oxidoreductase"/>
    <property type="match status" value="1"/>
</dbReference>
<feature type="compositionally biased region" description="Basic residues" evidence="1">
    <location>
        <begin position="388"/>
        <end position="397"/>
    </location>
</feature>